<accession>A0AAE3EWA2</accession>
<comment type="caution">
    <text evidence="1">The sequence shown here is derived from an EMBL/GenBank/DDBJ whole genome shotgun (WGS) entry which is preliminary data.</text>
</comment>
<evidence type="ECO:0000313" key="2">
    <source>
        <dbReference type="Proteomes" id="UP001200642"/>
    </source>
</evidence>
<sequence>MKLYLQDIVNRLAQFSEKLDNTTLFIDKPWVLIDSNSDYHKYIFKRNGELVLSLNGQVQIGKWEYLSAAKSILIDRIKDKVLLNQSFFDSAVMVLKVDGSNNQLFVLANETIIPDLDVNKYLQSLTYKKFNVITGRLENGKTLEIYRGNSETQPQIGMKATIDGDEPEDGKYKSKSTGRYYELRNGKVFRITQPFTHKTADGQNLTIEQTYRDSVSVGDLVYLDNAPAKTGKYKLGFLSIITVVNGVISKKSMF</sequence>
<keyword evidence="2" id="KW-1185">Reference proteome</keyword>
<name>A0AAE3EWA2_9FLAO</name>
<dbReference type="EMBL" id="JAIRBC010000024">
    <property type="protein sequence ID" value="MCG2462053.1"/>
    <property type="molecule type" value="Genomic_DNA"/>
</dbReference>
<gene>
    <name evidence="1" type="ORF">K8352_14935</name>
</gene>
<reference evidence="1" key="1">
    <citation type="submission" date="2023-02" db="EMBL/GenBank/DDBJ databases">
        <title>Genome of Flavobacteriaceae gen. nov. sp. strain F89.</title>
        <authorList>
            <person name="Wang Y."/>
        </authorList>
    </citation>
    <scope>NUCLEOTIDE SEQUENCE</scope>
    <source>
        <strain evidence="1">F89</strain>
    </source>
</reference>
<evidence type="ECO:0000313" key="1">
    <source>
        <dbReference type="EMBL" id="MCG2462053.1"/>
    </source>
</evidence>
<protein>
    <submittedName>
        <fullName evidence="1">Uncharacterized protein</fullName>
    </submittedName>
</protein>
<dbReference type="RefSeq" id="WP_317903195.1">
    <property type="nucleotide sequence ID" value="NZ_JAIRBC010000024.1"/>
</dbReference>
<organism evidence="1 2">
    <name type="scientific">Cerina litoralis</name>
    <dbReference type="NCBI Taxonomy" id="2874477"/>
    <lineage>
        <taxon>Bacteria</taxon>
        <taxon>Pseudomonadati</taxon>
        <taxon>Bacteroidota</taxon>
        <taxon>Flavobacteriia</taxon>
        <taxon>Flavobacteriales</taxon>
        <taxon>Flavobacteriaceae</taxon>
        <taxon>Cerina</taxon>
    </lineage>
</organism>
<dbReference type="AlphaFoldDB" id="A0AAE3EWA2"/>
<dbReference type="Proteomes" id="UP001200642">
    <property type="component" value="Unassembled WGS sequence"/>
</dbReference>
<proteinExistence type="predicted"/>